<feature type="signal peptide" evidence="2">
    <location>
        <begin position="1"/>
        <end position="31"/>
    </location>
</feature>
<dbReference type="EMBL" id="JABFTV010000011">
    <property type="protein sequence ID" value="MCE8026315.1"/>
    <property type="molecule type" value="Genomic_DNA"/>
</dbReference>
<dbReference type="PROSITE" id="PS51257">
    <property type="entry name" value="PROKAR_LIPOPROTEIN"/>
    <property type="match status" value="1"/>
</dbReference>
<dbReference type="Proteomes" id="UP001320272">
    <property type="component" value="Unassembled WGS sequence"/>
</dbReference>
<dbReference type="PANTHER" id="PTHR39600:SF1">
    <property type="entry name" value="PEPTIDASE INHIBITOR I78 FAMILY PROTEIN"/>
    <property type="match status" value="1"/>
</dbReference>
<dbReference type="Pfam" id="PF11720">
    <property type="entry name" value="Inhibitor_I78"/>
    <property type="match status" value="1"/>
</dbReference>
<dbReference type="Gene3D" id="3.30.10.10">
    <property type="entry name" value="Trypsin Inhibitor V, subunit A"/>
    <property type="match status" value="1"/>
</dbReference>
<feature type="region of interest" description="Disordered" evidence="1">
    <location>
        <begin position="23"/>
        <end position="53"/>
    </location>
</feature>
<evidence type="ECO:0000313" key="4">
    <source>
        <dbReference type="Proteomes" id="UP001320272"/>
    </source>
</evidence>
<reference evidence="3 4" key="1">
    <citation type="journal article" date="2021" name="Front. Microbiol.">
        <title>Aerobic Denitrification and Heterotrophic Sulfur Oxidation in the Genus Halomonas Revealed by Six Novel Species Characterizations and Genome-Based Analysis.</title>
        <authorList>
            <person name="Wang L."/>
            <person name="Shao Z."/>
        </authorList>
    </citation>
    <scope>NUCLEOTIDE SEQUENCE [LARGE SCALE GENOMIC DNA]</scope>
    <source>
        <strain evidence="3 4">MCCC 1A11058</strain>
    </source>
</reference>
<accession>A0ABS9AWN8</accession>
<evidence type="ECO:0000256" key="2">
    <source>
        <dbReference type="SAM" id="SignalP"/>
    </source>
</evidence>
<dbReference type="InterPro" id="IPR021719">
    <property type="entry name" value="Prot_inh_I78"/>
</dbReference>
<sequence length="112" mass="12024">MVSPLRFCLASFSALLLAGCAPMSNSNPSQAHDPAPKPPEVSEGEDACGARHVQDRVGRRYDEALGESIQRESGAATLRVIRPGHAYTMEYRGDRINVHIDDGDTITDIGCG</sequence>
<keyword evidence="4" id="KW-1185">Reference proteome</keyword>
<proteinExistence type="predicted"/>
<name>A0ABS9AWN8_9GAMM</name>
<comment type="caution">
    <text evidence="3">The sequence shown here is derived from an EMBL/GenBank/DDBJ whole genome shotgun (WGS) entry which is preliminary data.</text>
</comment>
<gene>
    <name evidence="3" type="ORF">HOP59_19505</name>
</gene>
<evidence type="ECO:0008006" key="5">
    <source>
        <dbReference type="Google" id="ProtNLM"/>
    </source>
</evidence>
<feature type="chain" id="PRO_5045994956" description="Peptidase inhibitor I78 family protein" evidence="2">
    <location>
        <begin position="32"/>
        <end position="112"/>
    </location>
</feature>
<keyword evidence="2" id="KW-0732">Signal</keyword>
<dbReference type="PANTHER" id="PTHR39600">
    <property type="entry name" value="PEPTIDASE INHIBITOR I78 FAMILY PROTEIN"/>
    <property type="match status" value="1"/>
</dbReference>
<protein>
    <recommendedName>
        <fullName evidence="5">Peptidase inhibitor I78 family protein</fullName>
    </recommendedName>
</protein>
<evidence type="ECO:0000256" key="1">
    <source>
        <dbReference type="SAM" id="MobiDB-lite"/>
    </source>
</evidence>
<organism evidence="3 4">
    <name type="scientific">Billgrantia aerodenitrificans</name>
    <dbReference type="NCBI Taxonomy" id="2733483"/>
    <lineage>
        <taxon>Bacteria</taxon>
        <taxon>Pseudomonadati</taxon>
        <taxon>Pseudomonadota</taxon>
        <taxon>Gammaproteobacteria</taxon>
        <taxon>Oceanospirillales</taxon>
        <taxon>Halomonadaceae</taxon>
        <taxon>Billgrantia</taxon>
    </lineage>
</organism>
<evidence type="ECO:0000313" key="3">
    <source>
        <dbReference type="EMBL" id="MCE8026315.1"/>
    </source>
</evidence>